<dbReference type="RefSeq" id="WP_159442953.1">
    <property type="nucleotide sequence ID" value="NZ_FUWM01000025.1"/>
</dbReference>
<evidence type="ECO:0000313" key="3">
    <source>
        <dbReference type="EMBL" id="SJZ99686.1"/>
    </source>
</evidence>
<accession>A0A1T4Q7Q9</accession>
<dbReference type="EMBL" id="FUWM01000025">
    <property type="protein sequence ID" value="SJZ99686.1"/>
    <property type="molecule type" value="Genomic_DNA"/>
</dbReference>
<feature type="domain" description="KAP NTPase" evidence="2">
    <location>
        <begin position="26"/>
        <end position="297"/>
    </location>
</feature>
<gene>
    <name evidence="3" type="ORF">SAMN02745118_02458</name>
</gene>
<dbReference type="Pfam" id="PF07693">
    <property type="entry name" value="KAP_NTPase"/>
    <property type="match status" value="1"/>
</dbReference>
<organism evidence="3 4">
    <name type="scientific">Selenihalanaerobacter shriftii</name>
    <dbReference type="NCBI Taxonomy" id="142842"/>
    <lineage>
        <taxon>Bacteria</taxon>
        <taxon>Bacillati</taxon>
        <taxon>Bacillota</taxon>
        <taxon>Clostridia</taxon>
        <taxon>Halanaerobiales</taxon>
        <taxon>Halobacteroidaceae</taxon>
        <taxon>Selenihalanaerobacter</taxon>
    </lineage>
</organism>
<dbReference type="AlphaFoldDB" id="A0A1T4Q7Q9"/>
<dbReference type="Proteomes" id="UP000190625">
    <property type="component" value="Unassembled WGS sequence"/>
</dbReference>
<protein>
    <submittedName>
        <fullName evidence="3">KAP family P-loop domain-containing protein</fullName>
    </submittedName>
</protein>
<dbReference type="InterPro" id="IPR011646">
    <property type="entry name" value="KAP_P-loop"/>
</dbReference>
<keyword evidence="1" id="KW-0175">Coiled coil</keyword>
<sequence>MLKYKENIYIDPDNPFKNDALDREENIKSLTNIIEFHKNAAVMAINSPWGTGKTTFIKMWKAYLENNNFNTLYFNAWENDFVEEPFIAFISEFEEILTDKTKLEKFQTVSKEVVKGFIPAIVKLGTSGILDLEKVNFGDDIENVISTYSEKIASEQIKNYKQTKNAMAKFREVLTGFVEEQYKKSGKPIILFVDELDRCRPNFAIQLLEKLKHLFYIDGLIFILAVDKNQLSKSIKVIYGNEMDTEGYLARFIDFEYILPNPENNDFVAHLINKYDIKEILNKKNNNNVDFYIELTKSLITAFDFSLRVQEKLFSRLFLILCSIESYNSLRFELLLFLMILRYFDYKLYIKFREGNINYEEMKSILLNNSSYIKFEENDSDYSNIIDGLLIYVLKGEKEITNLTNRLNELKRKDNLSREEDKEFSTISRILELVNHYKNNFRRRFVYNEIRYIKKKIEIIDDFTIYPNN</sequence>
<evidence type="ECO:0000313" key="4">
    <source>
        <dbReference type="Proteomes" id="UP000190625"/>
    </source>
</evidence>
<evidence type="ECO:0000259" key="2">
    <source>
        <dbReference type="Pfam" id="PF07693"/>
    </source>
</evidence>
<proteinExistence type="predicted"/>
<dbReference type="OrthoDB" id="88903at2"/>
<reference evidence="4" key="1">
    <citation type="submission" date="2017-02" db="EMBL/GenBank/DDBJ databases">
        <authorList>
            <person name="Varghese N."/>
            <person name="Submissions S."/>
        </authorList>
    </citation>
    <scope>NUCLEOTIDE SEQUENCE [LARGE SCALE GENOMIC DNA]</scope>
    <source>
        <strain evidence="4">ATCC BAA-73</strain>
    </source>
</reference>
<dbReference type="InterPro" id="IPR027417">
    <property type="entry name" value="P-loop_NTPase"/>
</dbReference>
<dbReference type="Gene3D" id="3.40.50.300">
    <property type="entry name" value="P-loop containing nucleotide triphosphate hydrolases"/>
    <property type="match status" value="1"/>
</dbReference>
<keyword evidence="4" id="KW-1185">Reference proteome</keyword>
<dbReference type="SUPFAM" id="SSF52540">
    <property type="entry name" value="P-loop containing nucleoside triphosphate hydrolases"/>
    <property type="match status" value="1"/>
</dbReference>
<name>A0A1T4Q7Q9_9FIRM</name>
<evidence type="ECO:0000256" key="1">
    <source>
        <dbReference type="SAM" id="Coils"/>
    </source>
</evidence>
<feature type="coiled-coil region" evidence="1">
    <location>
        <begin position="393"/>
        <end position="420"/>
    </location>
</feature>